<dbReference type="GO" id="GO:0006506">
    <property type="term" value="P:GPI anchor biosynthetic process"/>
    <property type="evidence" value="ECO:0007669"/>
    <property type="project" value="UniProtKB-KW"/>
</dbReference>
<keyword evidence="6" id="KW-1185">Reference proteome</keyword>
<dbReference type="InterPro" id="IPR028361">
    <property type="entry name" value="GPI_transamidase"/>
</dbReference>
<proteinExistence type="inferred from homology"/>
<keyword evidence="4" id="KW-0732">Signal</keyword>
<evidence type="ECO:0000256" key="2">
    <source>
        <dbReference type="ARBA" id="ARBA00009941"/>
    </source>
</evidence>
<dbReference type="PANTHER" id="PTHR48067:SF1">
    <property type="entry name" value="GPI-ANCHOR TRANSAMIDASE"/>
    <property type="match status" value="1"/>
</dbReference>
<evidence type="ECO:0000256" key="3">
    <source>
        <dbReference type="ARBA" id="ARBA00022502"/>
    </source>
</evidence>
<dbReference type="InterPro" id="IPR001096">
    <property type="entry name" value="Peptidase_C13"/>
</dbReference>
<dbReference type="GO" id="GO:0042765">
    <property type="term" value="C:GPI-anchor transamidase complex"/>
    <property type="evidence" value="ECO:0007669"/>
    <property type="project" value="InterPro"/>
</dbReference>
<dbReference type="AlphaFoldDB" id="A0AAW1NWB5"/>
<evidence type="ECO:0000313" key="5">
    <source>
        <dbReference type="EMBL" id="KAK9800170.1"/>
    </source>
</evidence>
<comment type="pathway">
    <text evidence="1">Glycolipid biosynthesis; glycosylphosphatidylinositol-anchor biosynthesis.</text>
</comment>
<evidence type="ECO:0000313" key="6">
    <source>
        <dbReference type="Proteomes" id="UP001465755"/>
    </source>
</evidence>
<organism evidence="5 6">
    <name type="scientific">Symbiochloris irregularis</name>
    <dbReference type="NCBI Taxonomy" id="706552"/>
    <lineage>
        <taxon>Eukaryota</taxon>
        <taxon>Viridiplantae</taxon>
        <taxon>Chlorophyta</taxon>
        <taxon>core chlorophytes</taxon>
        <taxon>Trebouxiophyceae</taxon>
        <taxon>Trebouxiales</taxon>
        <taxon>Trebouxiaceae</taxon>
        <taxon>Symbiochloris</taxon>
    </lineage>
</organism>
<dbReference type="GO" id="GO:0016255">
    <property type="term" value="P:attachment of GPI anchor to protein"/>
    <property type="evidence" value="ECO:0007669"/>
    <property type="project" value="InterPro"/>
</dbReference>
<comment type="caution">
    <text evidence="5">The sequence shown here is derived from an EMBL/GenBank/DDBJ whole genome shotgun (WGS) entry which is preliminary data.</text>
</comment>
<comment type="similarity">
    <text evidence="2">Belongs to the peptidase C13 family.</text>
</comment>
<dbReference type="Pfam" id="PF01650">
    <property type="entry name" value="Peptidase_C13"/>
    <property type="match status" value="1"/>
</dbReference>
<dbReference type="PRINTS" id="PR00776">
    <property type="entry name" value="HEMOGLOBNASE"/>
</dbReference>
<name>A0AAW1NWB5_9CHLO</name>
<dbReference type="GO" id="GO:0003923">
    <property type="term" value="F:GPI-anchor transamidase activity"/>
    <property type="evidence" value="ECO:0007669"/>
    <property type="project" value="InterPro"/>
</dbReference>
<evidence type="ECO:0008006" key="7">
    <source>
        <dbReference type="Google" id="ProtNLM"/>
    </source>
</evidence>
<evidence type="ECO:0000256" key="4">
    <source>
        <dbReference type="ARBA" id="ARBA00022729"/>
    </source>
</evidence>
<sequence>MRLTTDCSSIWAVIAATSPFWFNYRHAANALALYHTLKRLCVPDSHIILMLADDAACNSRSPQRPSVFYHPNHMLDLIEDDIQVDYRGNDVTVASFLEVLTGKHSPAVPRSKRIFPDDGSNVLVFATGHGGEDFLKFNDREDLTSQQLADALDNMHSSRRYNQVLLIVDTCQAASLFSKVVVPNVFSIGSSKAGESSYSHFPDMQLGVAVVDRFSFFLFEFLERVQPASRLTLQHLLNDLRQQPLSSTGDR</sequence>
<reference evidence="5 6" key="1">
    <citation type="journal article" date="2024" name="Nat. Commun.">
        <title>Phylogenomics reveals the evolutionary origins of lichenization in chlorophyte algae.</title>
        <authorList>
            <person name="Puginier C."/>
            <person name="Libourel C."/>
            <person name="Otte J."/>
            <person name="Skaloud P."/>
            <person name="Haon M."/>
            <person name="Grisel S."/>
            <person name="Petersen M."/>
            <person name="Berrin J.G."/>
            <person name="Delaux P.M."/>
            <person name="Dal Grande F."/>
            <person name="Keller J."/>
        </authorList>
    </citation>
    <scope>NUCLEOTIDE SEQUENCE [LARGE SCALE GENOMIC DNA]</scope>
    <source>
        <strain evidence="5 6">SAG 2036</strain>
    </source>
</reference>
<dbReference type="Proteomes" id="UP001465755">
    <property type="component" value="Unassembled WGS sequence"/>
</dbReference>
<dbReference type="PANTHER" id="PTHR48067">
    <property type="entry name" value="GPI-ANCHOR TRANSAMIDASE"/>
    <property type="match status" value="1"/>
</dbReference>
<keyword evidence="3" id="KW-0337">GPI-anchor biosynthesis</keyword>
<accession>A0AAW1NWB5</accession>
<protein>
    <recommendedName>
        <fullName evidence="7">GPI-anchor transamidase</fullName>
    </recommendedName>
</protein>
<dbReference type="EMBL" id="JALJOQ010000085">
    <property type="protein sequence ID" value="KAK9800170.1"/>
    <property type="molecule type" value="Genomic_DNA"/>
</dbReference>
<dbReference type="GO" id="GO:0006508">
    <property type="term" value="P:proteolysis"/>
    <property type="evidence" value="ECO:0007669"/>
    <property type="project" value="InterPro"/>
</dbReference>
<evidence type="ECO:0000256" key="1">
    <source>
        <dbReference type="ARBA" id="ARBA00004687"/>
    </source>
</evidence>
<dbReference type="Gene3D" id="3.40.50.1460">
    <property type="match status" value="1"/>
</dbReference>
<gene>
    <name evidence="5" type="ORF">WJX73_002685</name>
</gene>